<gene>
    <name evidence="1" type="ORF">VB248_13250</name>
</gene>
<dbReference type="Pfam" id="PF08757">
    <property type="entry name" value="CotH"/>
    <property type="match status" value="1"/>
</dbReference>
<keyword evidence="1" id="KW-0418">Kinase</keyword>
<reference evidence="1 2" key="1">
    <citation type="submission" date="2023-12" db="EMBL/GenBank/DDBJ databases">
        <title>Novel species of the genus Arcicella isolated from rivers.</title>
        <authorList>
            <person name="Lu H."/>
        </authorList>
    </citation>
    <scope>NUCLEOTIDE SEQUENCE [LARGE SCALE GENOMIC DNA]</scope>
    <source>
        <strain evidence="1 2">KCTC 23307</strain>
    </source>
</reference>
<dbReference type="EMBL" id="JAYFUM010000015">
    <property type="protein sequence ID" value="MEA5140111.1"/>
    <property type="molecule type" value="Genomic_DNA"/>
</dbReference>
<dbReference type="GO" id="GO:0016301">
    <property type="term" value="F:kinase activity"/>
    <property type="evidence" value="ECO:0007669"/>
    <property type="project" value="UniProtKB-KW"/>
</dbReference>
<name>A0ABU5QBB0_9BACT</name>
<sequence length="463" mass="53617">MGQKHSPNYEVVFPQGKVNTLKINIKKEDWQAVQQDMKSIYKIDFGQRKGEKGMFPLMPQKGMILDSLRDKKGEGFRPPMMKMSQQDPKYIGVNLSFQDSTWHDVSFRLKGNSSLMMSWSAGIYKLPFRLNFGRSTEKKKNDFYGFKELSMSPAMNDNSLMREKIMADIFRASGVYAPQTAYYQVFIDFGEGEQYCGIYTMVEVVDDTMIENQFEEKEGNIYKPESTFARFDSTQFEKKNHKKQADWSDVKNLISTINSPKRNTNSAEWRYDLEQVFNVNHFLKWLAVNSIFVNWDTYGAMAHNSYLYHSHTQQFIWIPWDNNESLKTDKEGSGGFPPPSNISNLPKMAEGMPPMMGNRKASLSHQEVGKQWVLIRFLLDDALYAQQYKKYVAEVTAQLLASGKSQTIVERNYEILKPLASKEQKPYSHLNSTKDFTKAFEDLQKHLVARQKAVESYLKTQNP</sequence>
<protein>
    <submittedName>
        <fullName evidence="1">CotH kinase family protein</fullName>
    </submittedName>
</protein>
<accession>A0ABU5QBB0</accession>
<keyword evidence="2" id="KW-1185">Reference proteome</keyword>
<dbReference type="Proteomes" id="UP001302949">
    <property type="component" value="Unassembled WGS sequence"/>
</dbReference>
<dbReference type="InterPro" id="IPR014867">
    <property type="entry name" value="Spore_coat_CotH_CotH2/3/7"/>
</dbReference>
<proteinExistence type="predicted"/>
<keyword evidence="1" id="KW-0808">Transferase</keyword>
<dbReference type="RefSeq" id="WP_323297269.1">
    <property type="nucleotide sequence ID" value="NZ_JAYFUM010000015.1"/>
</dbReference>
<dbReference type="PANTHER" id="PTHR40050">
    <property type="entry name" value="INNER SPORE COAT PROTEIN H"/>
    <property type="match status" value="1"/>
</dbReference>
<comment type="caution">
    <text evidence="1">The sequence shown here is derived from an EMBL/GenBank/DDBJ whole genome shotgun (WGS) entry which is preliminary data.</text>
</comment>
<evidence type="ECO:0000313" key="1">
    <source>
        <dbReference type="EMBL" id="MEA5140111.1"/>
    </source>
</evidence>
<evidence type="ECO:0000313" key="2">
    <source>
        <dbReference type="Proteomes" id="UP001302949"/>
    </source>
</evidence>
<organism evidence="1 2">
    <name type="scientific">Arcicella rigui</name>
    <dbReference type="NCBI Taxonomy" id="797020"/>
    <lineage>
        <taxon>Bacteria</taxon>
        <taxon>Pseudomonadati</taxon>
        <taxon>Bacteroidota</taxon>
        <taxon>Cytophagia</taxon>
        <taxon>Cytophagales</taxon>
        <taxon>Flectobacillaceae</taxon>
        <taxon>Arcicella</taxon>
    </lineage>
</organism>
<dbReference type="PANTHER" id="PTHR40050:SF1">
    <property type="entry name" value="INNER SPORE COAT PROTEIN H"/>
    <property type="match status" value="1"/>
</dbReference>